<dbReference type="PIRSF" id="PIRSF001434">
    <property type="entry name" value="CGS"/>
    <property type="match status" value="1"/>
</dbReference>
<dbReference type="Gene3D" id="3.40.640.10">
    <property type="entry name" value="Type I PLP-dependent aspartate aminotransferase-like (Major domain)"/>
    <property type="match status" value="1"/>
</dbReference>
<dbReference type="KEGG" id="gso:PH603_02155"/>
<organism evidence="6 7">
    <name type="scientific">Gimibacter soli</name>
    <dbReference type="NCBI Taxonomy" id="3024400"/>
    <lineage>
        <taxon>Bacteria</taxon>
        <taxon>Pseudomonadati</taxon>
        <taxon>Pseudomonadota</taxon>
        <taxon>Alphaproteobacteria</taxon>
        <taxon>Kordiimonadales</taxon>
        <taxon>Temperatibacteraceae</taxon>
        <taxon>Gimibacter</taxon>
    </lineage>
</organism>
<dbReference type="FunFam" id="3.40.640.10:FF:000046">
    <property type="entry name" value="Cystathionine gamma-lyase"/>
    <property type="match status" value="1"/>
</dbReference>
<dbReference type="InterPro" id="IPR015422">
    <property type="entry name" value="PyrdxlP-dep_Trfase_small"/>
</dbReference>
<dbReference type="Gene3D" id="3.90.1150.10">
    <property type="entry name" value="Aspartate Aminotransferase, domain 1"/>
    <property type="match status" value="1"/>
</dbReference>
<dbReference type="EC" id="2.5.1.-" evidence="3"/>
<dbReference type="GO" id="GO:0016765">
    <property type="term" value="F:transferase activity, transferring alkyl or aryl (other than methyl) groups"/>
    <property type="evidence" value="ECO:0007669"/>
    <property type="project" value="UniProtKB-UniRule"/>
</dbReference>
<keyword evidence="3" id="KW-0486">Methionine biosynthesis</keyword>
<comment type="pathway">
    <text evidence="3">Amino-acid biosynthesis; L-methionine biosynthesis via de novo pathway; L-homocysteine from O-succinyl-L-homoserine: step 1/1.</text>
</comment>
<dbReference type="InterPro" id="IPR015424">
    <property type="entry name" value="PyrdxlP-dep_Trfase"/>
</dbReference>
<keyword evidence="7" id="KW-1185">Reference proteome</keyword>
<proteinExistence type="inferred from homology"/>
<dbReference type="GO" id="GO:0071268">
    <property type="term" value="P:homocysteine biosynthetic process"/>
    <property type="evidence" value="ECO:0007669"/>
    <property type="project" value="InterPro"/>
</dbReference>
<feature type="modified residue" description="N6-(pyridoxal phosphate)lysine" evidence="3 4">
    <location>
        <position position="217"/>
    </location>
</feature>
<accession>A0AAE9XQR1</accession>
<dbReference type="PANTHER" id="PTHR11808">
    <property type="entry name" value="TRANS-SULFURATION ENZYME FAMILY MEMBER"/>
    <property type="match status" value="1"/>
</dbReference>
<dbReference type="EMBL" id="CP116805">
    <property type="protein sequence ID" value="WCL54559.1"/>
    <property type="molecule type" value="Genomic_DNA"/>
</dbReference>
<dbReference type="NCBIfam" id="TIGR01325">
    <property type="entry name" value="O_suc_HS_sulf"/>
    <property type="match status" value="1"/>
</dbReference>
<comment type="catalytic activity">
    <reaction evidence="3">
        <text>O-succinyl-L-homoserine + hydrogen sulfide = L-homocysteine + succinate</text>
        <dbReference type="Rhea" id="RHEA:27826"/>
        <dbReference type="ChEBI" id="CHEBI:29919"/>
        <dbReference type="ChEBI" id="CHEBI:30031"/>
        <dbReference type="ChEBI" id="CHEBI:57661"/>
        <dbReference type="ChEBI" id="CHEBI:58199"/>
    </reaction>
</comment>
<reference evidence="6" key="1">
    <citation type="submission" date="2023-01" db="EMBL/GenBank/DDBJ databases">
        <title>The genome sequence of Kordiimonadaceae bacterium 6D33.</title>
        <authorList>
            <person name="Liu Y."/>
        </authorList>
    </citation>
    <scope>NUCLEOTIDE SEQUENCE</scope>
    <source>
        <strain evidence="6">6D33</strain>
    </source>
</reference>
<evidence type="ECO:0000256" key="1">
    <source>
        <dbReference type="ARBA" id="ARBA00001933"/>
    </source>
</evidence>
<dbReference type="InterPro" id="IPR006234">
    <property type="entry name" value="O-succ-hSer_sulfhydrylase"/>
</dbReference>
<evidence type="ECO:0000256" key="3">
    <source>
        <dbReference type="HAMAP-Rule" id="MF_02056"/>
    </source>
</evidence>
<dbReference type="Pfam" id="PF01053">
    <property type="entry name" value="Cys_Met_Meta_PP"/>
    <property type="match status" value="1"/>
</dbReference>
<dbReference type="AlphaFoldDB" id="A0AAE9XQR1"/>
<dbReference type="GO" id="GO:0030170">
    <property type="term" value="F:pyridoxal phosphate binding"/>
    <property type="evidence" value="ECO:0007669"/>
    <property type="project" value="UniProtKB-UniRule"/>
</dbReference>
<evidence type="ECO:0000313" key="7">
    <source>
        <dbReference type="Proteomes" id="UP001217500"/>
    </source>
</evidence>
<dbReference type="GO" id="GO:0071266">
    <property type="term" value="P:'de novo' L-methionine biosynthetic process"/>
    <property type="evidence" value="ECO:0007669"/>
    <property type="project" value="UniProtKB-UniRule"/>
</dbReference>
<dbReference type="InterPro" id="IPR000277">
    <property type="entry name" value="Cys/Met-Metab_PyrdxlP-dep_enz"/>
</dbReference>
<dbReference type="InterPro" id="IPR015421">
    <property type="entry name" value="PyrdxlP-dep_Trfase_major"/>
</dbReference>
<dbReference type="GO" id="GO:0016846">
    <property type="term" value="F:carbon-sulfur lyase activity"/>
    <property type="evidence" value="ECO:0007669"/>
    <property type="project" value="TreeGrafter"/>
</dbReference>
<dbReference type="GO" id="GO:0005737">
    <property type="term" value="C:cytoplasm"/>
    <property type="evidence" value="ECO:0007669"/>
    <property type="project" value="TreeGrafter"/>
</dbReference>
<comment type="similarity">
    <text evidence="3">Belongs to the trans-sulfuration enzymes family. MetZ subfamily.</text>
</comment>
<sequence>MRYQKGTDRNVTSKWARQTQMVRAGTMRSDFGEMAESLFLTSGFAYATAESAEARFDGREEGFTYSRQTNPTVAMFEERMALLEGTEVGRATGTGMAAMTAALLCQLKAGDHVIGARAAFGSCRWLLDTLLPRYGIATTVVDGTDINAWAAAVRSETKVLFLETPANPTLEMVDIAAVAAVAKKAGARLVVDNVFATPVLQRPVDLGADIVCYSTTKHIDGQGRCLGGIVLCDKAFDEEFLYPYYRHTGCAMAPFNAWVMLKGLETMELRVNAMVDNTEYVAAALAKLLATTRHPSLPNFPQKELAARQMTRGGTMIAFELAGGRDQAFKFLNALEIIDISNNLGDSRSIATHPWSTTHKALAEESRLELGITPGLIRLSVGLEDKDDLVRDLTAALKAAGV</sequence>
<keyword evidence="2 3" id="KW-0663">Pyridoxal phosphate</keyword>
<comment type="subunit">
    <text evidence="3">Homotetramer.</text>
</comment>
<gene>
    <name evidence="3 6" type="primary">metZ</name>
    <name evidence="6" type="ORF">PH603_02155</name>
</gene>
<evidence type="ECO:0000256" key="5">
    <source>
        <dbReference type="RuleBase" id="RU362118"/>
    </source>
</evidence>
<keyword evidence="3" id="KW-0808">Transferase</keyword>
<dbReference type="PANTHER" id="PTHR11808:SF80">
    <property type="entry name" value="CYSTATHIONINE GAMMA-LYASE"/>
    <property type="match status" value="1"/>
</dbReference>
<dbReference type="HAMAP" id="MF_02056">
    <property type="entry name" value="MetZ"/>
    <property type="match status" value="1"/>
</dbReference>
<evidence type="ECO:0000256" key="2">
    <source>
        <dbReference type="ARBA" id="ARBA00022898"/>
    </source>
</evidence>
<protein>
    <recommendedName>
        <fullName evidence="3">O-succinylhomoserine sulfhydrylase</fullName>
        <shortName evidence="3">OSH sulfhydrylase</shortName>
        <shortName evidence="3">OSHS sulfhydrylase</shortName>
        <ecNumber evidence="3">2.5.1.-</ecNumber>
    </recommendedName>
</protein>
<name>A0AAE9XQR1_9PROT</name>
<dbReference type="Proteomes" id="UP001217500">
    <property type="component" value="Chromosome"/>
</dbReference>
<evidence type="ECO:0000313" key="6">
    <source>
        <dbReference type="EMBL" id="WCL54559.1"/>
    </source>
</evidence>
<comment type="function">
    <text evidence="3">Catalyzes the formation of L-homocysteine from O-succinyl-L-homoserine (OSHS) and hydrogen sulfide.</text>
</comment>
<evidence type="ECO:0000256" key="4">
    <source>
        <dbReference type="PIRSR" id="PIRSR001434-2"/>
    </source>
</evidence>
<comment type="cofactor">
    <cofactor evidence="1 3 5">
        <name>pyridoxal 5'-phosphate</name>
        <dbReference type="ChEBI" id="CHEBI:597326"/>
    </cofactor>
</comment>
<keyword evidence="3" id="KW-0028">Amino-acid biosynthesis</keyword>
<dbReference type="GO" id="GO:0019346">
    <property type="term" value="P:transsulfuration"/>
    <property type="evidence" value="ECO:0007669"/>
    <property type="project" value="InterPro"/>
</dbReference>
<dbReference type="RefSeq" id="WP_289504278.1">
    <property type="nucleotide sequence ID" value="NZ_CP116805.1"/>
</dbReference>
<dbReference type="SUPFAM" id="SSF53383">
    <property type="entry name" value="PLP-dependent transferases"/>
    <property type="match status" value="1"/>
</dbReference>